<evidence type="ECO:0000256" key="1">
    <source>
        <dbReference type="ARBA" id="ARBA00000677"/>
    </source>
</evidence>
<name>A0A2P8HNM2_CHINA</name>
<protein>
    <recommendedName>
        <fullName evidence="4 7">Signal peptidase I</fullName>
        <ecNumber evidence="3 7">3.4.21.89</ecNumber>
    </recommendedName>
</protein>
<comment type="subcellular location">
    <subcellularLocation>
        <location evidence="7">Membrane</location>
        <topology evidence="7">Single-pass type II membrane protein</topology>
    </subcellularLocation>
</comment>
<dbReference type="PROSITE" id="PS00761">
    <property type="entry name" value="SPASE_I_3"/>
    <property type="match status" value="1"/>
</dbReference>
<reference evidence="9 10" key="1">
    <citation type="submission" date="2018-03" db="EMBL/GenBank/DDBJ databases">
        <title>Genomic Encyclopedia of Archaeal and Bacterial Type Strains, Phase II (KMG-II): from individual species to whole genera.</title>
        <authorList>
            <person name="Goeker M."/>
        </authorList>
    </citation>
    <scope>NUCLEOTIDE SEQUENCE [LARGE SCALE GENOMIC DNA]</scope>
    <source>
        <strain evidence="9 10">DSM 24859</strain>
    </source>
</reference>
<dbReference type="EMBL" id="PYAW01000002">
    <property type="protein sequence ID" value="PSL47812.1"/>
    <property type="molecule type" value="Genomic_DNA"/>
</dbReference>
<keyword evidence="10" id="KW-1185">Reference proteome</keyword>
<accession>A0A2P8HNM2</accession>
<feature type="active site" evidence="6">
    <location>
        <position position="180"/>
    </location>
</feature>
<dbReference type="PRINTS" id="PR00727">
    <property type="entry name" value="LEADERPTASE"/>
</dbReference>
<dbReference type="AlphaFoldDB" id="A0A2P8HNM2"/>
<dbReference type="InterPro" id="IPR019533">
    <property type="entry name" value="Peptidase_S26"/>
</dbReference>
<dbReference type="PANTHER" id="PTHR43390:SF1">
    <property type="entry name" value="CHLOROPLAST PROCESSING PEPTIDASE"/>
    <property type="match status" value="1"/>
</dbReference>
<keyword evidence="7" id="KW-0812">Transmembrane</keyword>
<feature type="domain" description="Peptidase S26" evidence="8">
    <location>
        <begin position="345"/>
        <end position="383"/>
    </location>
</feature>
<dbReference type="GO" id="GO:0009003">
    <property type="term" value="F:signal peptidase activity"/>
    <property type="evidence" value="ECO:0007669"/>
    <property type="project" value="UniProtKB-EC"/>
</dbReference>
<evidence type="ECO:0000256" key="3">
    <source>
        <dbReference type="ARBA" id="ARBA00013208"/>
    </source>
</evidence>
<dbReference type="InterPro" id="IPR000223">
    <property type="entry name" value="Pept_S26A_signal_pept_1"/>
</dbReference>
<organism evidence="9 10">
    <name type="scientific">Chitinophaga niastensis</name>
    <dbReference type="NCBI Taxonomy" id="536980"/>
    <lineage>
        <taxon>Bacteria</taxon>
        <taxon>Pseudomonadati</taxon>
        <taxon>Bacteroidota</taxon>
        <taxon>Chitinophagia</taxon>
        <taxon>Chitinophagales</taxon>
        <taxon>Chitinophagaceae</taxon>
        <taxon>Chitinophaga</taxon>
    </lineage>
</organism>
<evidence type="ECO:0000256" key="6">
    <source>
        <dbReference type="PIRSR" id="PIRSR600223-1"/>
    </source>
</evidence>
<dbReference type="GO" id="GO:0004252">
    <property type="term" value="F:serine-type endopeptidase activity"/>
    <property type="evidence" value="ECO:0007669"/>
    <property type="project" value="InterPro"/>
</dbReference>
<keyword evidence="7" id="KW-0472">Membrane</keyword>
<dbReference type="Pfam" id="PF10502">
    <property type="entry name" value="Peptidase_S26"/>
    <property type="match status" value="2"/>
</dbReference>
<evidence type="ECO:0000313" key="9">
    <source>
        <dbReference type="EMBL" id="PSL47812.1"/>
    </source>
</evidence>
<evidence type="ECO:0000259" key="8">
    <source>
        <dbReference type="Pfam" id="PF10502"/>
    </source>
</evidence>
<evidence type="ECO:0000256" key="7">
    <source>
        <dbReference type="RuleBase" id="RU362042"/>
    </source>
</evidence>
<comment type="similarity">
    <text evidence="2 7">Belongs to the peptidase S26 family.</text>
</comment>
<keyword evidence="7" id="KW-1133">Transmembrane helix</keyword>
<comment type="caution">
    <text evidence="9">The sequence shown here is derived from an EMBL/GenBank/DDBJ whole genome shotgun (WGS) entry which is preliminary data.</text>
</comment>
<keyword evidence="5 7" id="KW-0378">Hydrolase</keyword>
<dbReference type="CDD" id="cd06530">
    <property type="entry name" value="S26_SPase_I"/>
    <property type="match status" value="2"/>
</dbReference>
<evidence type="ECO:0000256" key="5">
    <source>
        <dbReference type="ARBA" id="ARBA00022801"/>
    </source>
</evidence>
<dbReference type="InterPro" id="IPR019758">
    <property type="entry name" value="Pept_S26A_signal_pept_1_CS"/>
</dbReference>
<dbReference type="EC" id="3.4.21.89" evidence="3 7"/>
<feature type="domain" description="Peptidase S26" evidence="8">
    <location>
        <begin position="30"/>
        <end position="203"/>
    </location>
</feature>
<evidence type="ECO:0000313" key="10">
    <source>
        <dbReference type="Proteomes" id="UP000240971"/>
    </source>
</evidence>
<proteinExistence type="inferred from homology"/>
<gene>
    <name evidence="9" type="ORF">CLV51_102672</name>
</gene>
<evidence type="ECO:0000256" key="2">
    <source>
        <dbReference type="ARBA" id="ARBA00009370"/>
    </source>
</evidence>
<sequence>MLILNRIEMEFIFSKKKDGEVVHRKKSKLREWSEAVLFAVIAATLIRTFIFEAFVIPSSSMEKTLLVNDFIFVSKISYGPRIPMTPVAWPFMHHTIPFVKINAYSTIVQLPYKRLPGFSSVSRNDVVVFNYPCGDTVLKTSDGEDVDYYTNIRSLGYSDTKKTFPTRIIRPVDKRENWIKRCIGISGDSLQIIDGVIYINGAKGLAPRHFMARYEVIMPDLHQLSEPRMDELNIDHSVRITMDSTAFIYNLDADNLDTLRQLGAHIKRKIAEGTDIRVFPFDTIHHKWNEDNLGPIYIPKKGDTVQLDSLTLPFYQRLIDTYEHNTLKVAGNKIYINNKETTTYTFKLNYYWMMGDNRNESMDSRFWGYVPEDHIVGKAAFIWLSYHKNKIRWNRLFSAIK</sequence>
<dbReference type="GO" id="GO:0016020">
    <property type="term" value="C:membrane"/>
    <property type="evidence" value="ECO:0007669"/>
    <property type="project" value="UniProtKB-SubCell"/>
</dbReference>
<dbReference type="NCBIfam" id="TIGR02227">
    <property type="entry name" value="sigpep_I_bact"/>
    <property type="match status" value="2"/>
</dbReference>
<dbReference type="Gene3D" id="2.10.109.10">
    <property type="entry name" value="Umud Fragment, subunit A"/>
    <property type="match status" value="2"/>
</dbReference>
<dbReference type="Proteomes" id="UP000240971">
    <property type="component" value="Unassembled WGS sequence"/>
</dbReference>
<comment type="catalytic activity">
    <reaction evidence="1 7">
        <text>Cleavage of hydrophobic, N-terminal signal or leader sequences from secreted and periplasmic proteins.</text>
        <dbReference type="EC" id="3.4.21.89"/>
    </reaction>
</comment>
<dbReference type="InterPro" id="IPR036286">
    <property type="entry name" value="LexA/Signal_pep-like_sf"/>
</dbReference>
<dbReference type="SUPFAM" id="SSF51306">
    <property type="entry name" value="LexA/Signal peptidase"/>
    <property type="match status" value="1"/>
</dbReference>
<keyword evidence="7" id="KW-0645">Protease</keyword>
<feature type="transmembrane region" description="Helical" evidence="7">
    <location>
        <begin position="35"/>
        <end position="56"/>
    </location>
</feature>
<feature type="active site" evidence="6">
    <location>
        <position position="60"/>
    </location>
</feature>
<dbReference type="GO" id="GO:0006465">
    <property type="term" value="P:signal peptide processing"/>
    <property type="evidence" value="ECO:0007669"/>
    <property type="project" value="InterPro"/>
</dbReference>
<evidence type="ECO:0000256" key="4">
    <source>
        <dbReference type="ARBA" id="ARBA00019232"/>
    </source>
</evidence>
<dbReference type="PANTHER" id="PTHR43390">
    <property type="entry name" value="SIGNAL PEPTIDASE I"/>
    <property type="match status" value="1"/>
</dbReference>